<evidence type="ECO:0000313" key="2">
    <source>
        <dbReference type="WBParaSite" id="MhA1_Contig217.frz3.gene1"/>
    </source>
</evidence>
<name>A0A1I8BFG9_MELHA</name>
<dbReference type="Proteomes" id="UP000095281">
    <property type="component" value="Unplaced"/>
</dbReference>
<organism evidence="1 2">
    <name type="scientific">Meloidogyne hapla</name>
    <name type="common">Root-knot nematode worm</name>
    <dbReference type="NCBI Taxonomy" id="6305"/>
    <lineage>
        <taxon>Eukaryota</taxon>
        <taxon>Metazoa</taxon>
        <taxon>Ecdysozoa</taxon>
        <taxon>Nematoda</taxon>
        <taxon>Chromadorea</taxon>
        <taxon>Rhabditida</taxon>
        <taxon>Tylenchina</taxon>
        <taxon>Tylenchomorpha</taxon>
        <taxon>Tylenchoidea</taxon>
        <taxon>Meloidogynidae</taxon>
        <taxon>Meloidogyninae</taxon>
        <taxon>Meloidogyne</taxon>
    </lineage>
</organism>
<reference evidence="2" key="1">
    <citation type="submission" date="2016-11" db="UniProtKB">
        <authorList>
            <consortium name="WormBaseParasite"/>
        </authorList>
    </citation>
    <scope>IDENTIFICATION</scope>
</reference>
<accession>A0A1I8BFG9</accession>
<evidence type="ECO:0000313" key="1">
    <source>
        <dbReference type="Proteomes" id="UP000095281"/>
    </source>
</evidence>
<sequence length="87" mass="10286">MVFGENFEDLIKNWVILTGLLLHFMDYMMIPHAQSTINTGSKCLIIEENWRELMPKKGTLIETDLFEKYKKLEIINGEIQNWINLLN</sequence>
<keyword evidence="1" id="KW-1185">Reference proteome</keyword>
<protein>
    <submittedName>
        <fullName evidence="2">Uncharacterized protein</fullName>
    </submittedName>
</protein>
<dbReference type="WBParaSite" id="MhA1_Contig217.frz3.gene1">
    <property type="protein sequence ID" value="MhA1_Contig217.frz3.gene1"/>
    <property type="gene ID" value="MhA1_Contig217.frz3.gene1"/>
</dbReference>
<proteinExistence type="predicted"/>
<dbReference type="AlphaFoldDB" id="A0A1I8BFG9"/>